<comment type="caution">
    <text evidence="2">The sequence shown here is derived from an EMBL/GenBank/DDBJ whole genome shotgun (WGS) entry which is preliminary data.</text>
</comment>
<keyword evidence="1" id="KW-0732">Signal</keyword>
<evidence type="ECO:0000256" key="1">
    <source>
        <dbReference type="SAM" id="SignalP"/>
    </source>
</evidence>
<keyword evidence="3" id="KW-1185">Reference proteome</keyword>
<dbReference type="AlphaFoldDB" id="A0AAJ0DCY5"/>
<name>A0AAJ0DCY5_9PEZI</name>
<feature type="signal peptide" evidence="1">
    <location>
        <begin position="1"/>
        <end position="20"/>
    </location>
</feature>
<organism evidence="2 3">
    <name type="scientific">Extremus antarcticus</name>
    <dbReference type="NCBI Taxonomy" id="702011"/>
    <lineage>
        <taxon>Eukaryota</taxon>
        <taxon>Fungi</taxon>
        <taxon>Dikarya</taxon>
        <taxon>Ascomycota</taxon>
        <taxon>Pezizomycotina</taxon>
        <taxon>Dothideomycetes</taxon>
        <taxon>Dothideomycetidae</taxon>
        <taxon>Mycosphaerellales</taxon>
        <taxon>Extremaceae</taxon>
        <taxon>Extremus</taxon>
    </lineage>
</organism>
<dbReference type="EMBL" id="JAWDJX010000057">
    <property type="protein sequence ID" value="KAK3047750.1"/>
    <property type="molecule type" value="Genomic_DNA"/>
</dbReference>
<dbReference type="Proteomes" id="UP001271007">
    <property type="component" value="Unassembled WGS sequence"/>
</dbReference>
<protein>
    <submittedName>
        <fullName evidence="2">Uncharacterized protein</fullName>
    </submittedName>
</protein>
<feature type="chain" id="PRO_5042580497" evidence="1">
    <location>
        <begin position="21"/>
        <end position="130"/>
    </location>
</feature>
<reference evidence="2" key="1">
    <citation type="submission" date="2023-04" db="EMBL/GenBank/DDBJ databases">
        <title>Black Yeasts Isolated from many extreme environments.</title>
        <authorList>
            <person name="Coleine C."/>
            <person name="Stajich J.E."/>
            <person name="Selbmann L."/>
        </authorList>
    </citation>
    <scope>NUCLEOTIDE SEQUENCE</scope>
    <source>
        <strain evidence="2">CCFEE 5312</strain>
    </source>
</reference>
<proteinExistence type="predicted"/>
<gene>
    <name evidence="2" type="ORF">LTR09_010864</name>
</gene>
<accession>A0AAJ0DCY5</accession>
<sequence length="130" mass="14217">MQSKLLTFITIAVQAAAALALPAGVSNNKTRQQPVTGVYYCSEPNWQGECGHTSFEIEHCTPLPAEWAGRIKSIGSDYLPYQNGCQYTRADCVEAYPEDAVQITFPGIAELNATQLELFQGPGWVNCFTP</sequence>
<evidence type="ECO:0000313" key="2">
    <source>
        <dbReference type="EMBL" id="KAK3047750.1"/>
    </source>
</evidence>
<evidence type="ECO:0000313" key="3">
    <source>
        <dbReference type="Proteomes" id="UP001271007"/>
    </source>
</evidence>